<reference evidence="5" key="1">
    <citation type="journal article" date="2018" name="Nat. Microbiol.">
        <title>Leveraging single-cell genomics to expand the fungal tree of life.</title>
        <authorList>
            <person name="Ahrendt S.R."/>
            <person name="Quandt C.A."/>
            <person name="Ciobanu D."/>
            <person name="Clum A."/>
            <person name="Salamov A."/>
            <person name="Andreopoulos B."/>
            <person name="Cheng J.F."/>
            <person name="Woyke T."/>
            <person name="Pelin A."/>
            <person name="Henrissat B."/>
            <person name="Reynolds N.K."/>
            <person name="Benny G.L."/>
            <person name="Smith M.E."/>
            <person name="James T.Y."/>
            <person name="Grigoriev I.V."/>
        </authorList>
    </citation>
    <scope>NUCLEOTIDE SEQUENCE [LARGE SCALE GENOMIC DNA]</scope>
    <source>
        <strain evidence="5">Baker2002</strain>
    </source>
</reference>
<proteinExistence type="predicted"/>
<evidence type="ECO:0008006" key="6">
    <source>
        <dbReference type="Google" id="ProtNLM"/>
    </source>
</evidence>
<dbReference type="InterPro" id="IPR003591">
    <property type="entry name" value="Leu-rich_rpt_typical-subtyp"/>
</dbReference>
<dbReference type="PANTHER" id="PTHR48051">
    <property type="match status" value="1"/>
</dbReference>
<dbReference type="AlphaFoldDB" id="A0A4P9ZLK4"/>
<dbReference type="PANTHER" id="PTHR48051:SF54">
    <property type="entry name" value="LEUCINE-RICH REPEAT-CONTAINING PROTEIN"/>
    <property type="match status" value="1"/>
</dbReference>
<protein>
    <recommendedName>
        <fullName evidence="6">L domain-like protein</fullName>
    </recommendedName>
</protein>
<evidence type="ECO:0000256" key="3">
    <source>
        <dbReference type="SAM" id="MobiDB-lite"/>
    </source>
</evidence>
<sequence>MQDPGSIVQELATTHPGLIALPSTLHADIARSTDRCTQRQHAAPMEKNDPLLPFAFTTSAQDDRIALSTDPRNRHVIDQNASSMYHTRGWRGGLVLQGVPTFKRRMGESFNEKDDIKRRDYDETGSDVFVGSDVLGSDASDEARGACDQSTRGTTRDASGRVSRLHTVSSSPPAEPPSEYDAAHDMTVPDSPFPDASPMRRPWHVQSSEADFGIDPFNRFKFSSLNQLHSTDHDVDDDAAFPQARTIILQAFENMCPSVSLAHMGLTDIPDEVRDLDSLVVFETPSQMTRQLYLNNNNLSVLNPNLFEFSRLNVLSLRQNKLVFIPRSIEKLQNLRDLNISINRLRHLPPQILDLAALRTFRAGPNPYIEVSPDAVRVTENDARYARGLRWVSLMILQRAESTVPTLKTLVLDTVANYDVTYRETKSWKRAVPKLYHPLIALAISKGQFRETCNECDVVVVESYAKIYEWWDILQNADIPIKRRFCSGKCAAAYSRRTYAIGVDG</sequence>
<dbReference type="Gene3D" id="3.80.10.10">
    <property type="entry name" value="Ribonuclease Inhibitor"/>
    <property type="match status" value="1"/>
</dbReference>
<keyword evidence="1" id="KW-0433">Leucine-rich repeat</keyword>
<gene>
    <name evidence="4" type="ORF">METBISCDRAFT_20958</name>
</gene>
<evidence type="ECO:0000313" key="4">
    <source>
        <dbReference type="EMBL" id="RKP33090.1"/>
    </source>
</evidence>
<feature type="region of interest" description="Disordered" evidence="3">
    <location>
        <begin position="127"/>
        <end position="201"/>
    </location>
</feature>
<dbReference type="SUPFAM" id="SSF52058">
    <property type="entry name" value="L domain-like"/>
    <property type="match status" value="1"/>
</dbReference>
<dbReference type="InterPro" id="IPR032675">
    <property type="entry name" value="LRR_dom_sf"/>
</dbReference>
<keyword evidence="2" id="KW-0677">Repeat</keyword>
<dbReference type="SMART" id="SM00369">
    <property type="entry name" value="LRR_TYP"/>
    <property type="match status" value="2"/>
</dbReference>
<dbReference type="Pfam" id="PF13855">
    <property type="entry name" value="LRR_8"/>
    <property type="match status" value="1"/>
</dbReference>
<dbReference type="InterPro" id="IPR050216">
    <property type="entry name" value="LRR_domain-containing"/>
</dbReference>
<keyword evidence="5" id="KW-1185">Reference proteome</keyword>
<dbReference type="GO" id="GO:0005737">
    <property type="term" value="C:cytoplasm"/>
    <property type="evidence" value="ECO:0007669"/>
    <property type="project" value="TreeGrafter"/>
</dbReference>
<evidence type="ECO:0000256" key="2">
    <source>
        <dbReference type="ARBA" id="ARBA00022737"/>
    </source>
</evidence>
<accession>A0A4P9ZLK4</accession>
<organism evidence="4 5">
    <name type="scientific">Metschnikowia bicuspidata</name>
    <dbReference type="NCBI Taxonomy" id="27322"/>
    <lineage>
        <taxon>Eukaryota</taxon>
        <taxon>Fungi</taxon>
        <taxon>Dikarya</taxon>
        <taxon>Ascomycota</taxon>
        <taxon>Saccharomycotina</taxon>
        <taxon>Pichiomycetes</taxon>
        <taxon>Metschnikowiaceae</taxon>
        <taxon>Metschnikowia</taxon>
    </lineage>
</organism>
<evidence type="ECO:0000313" key="5">
    <source>
        <dbReference type="Proteomes" id="UP000268321"/>
    </source>
</evidence>
<dbReference type="EMBL" id="ML004428">
    <property type="protein sequence ID" value="RKP33090.1"/>
    <property type="molecule type" value="Genomic_DNA"/>
</dbReference>
<evidence type="ECO:0000256" key="1">
    <source>
        <dbReference type="ARBA" id="ARBA00022614"/>
    </source>
</evidence>
<dbReference type="OrthoDB" id="1517790at2759"/>
<name>A0A4P9ZLK4_9ASCO</name>
<dbReference type="InterPro" id="IPR001611">
    <property type="entry name" value="Leu-rich_rpt"/>
</dbReference>
<dbReference type="Proteomes" id="UP000268321">
    <property type="component" value="Unassembled WGS sequence"/>
</dbReference>